<dbReference type="GO" id="GO:0004746">
    <property type="term" value="F:riboflavin synthase activity"/>
    <property type="evidence" value="ECO:0007669"/>
    <property type="project" value="UniProtKB-UniRule"/>
</dbReference>
<dbReference type="InterPro" id="IPR017938">
    <property type="entry name" value="Riboflavin_synthase-like_b-brl"/>
</dbReference>
<dbReference type="NCBIfam" id="NF006767">
    <property type="entry name" value="PRK09289.1"/>
    <property type="match status" value="1"/>
</dbReference>
<evidence type="ECO:0000256" key="6">
    <source>
        <dbReference type="ARBA" id="ARBA00022619"/>
    </source>
</evidence>
<dbReference type="PIRSF" id="PIRSF000498">
    <property type="entry name" value="Riboflavin_syn_A"/>
    <property type="match status" value="1"/>
</dbReference>
<dbReference type="SUPFAM" id="SSF63380">
    <property type="entry name" value="Riboflavin synthase domain-like"/>
    <property type="match status" value="2"/>
</dbReference>
<gene>
    <name evidence="12" type="ORF">G6034_09440</name>
</gene>
<comment type="function">
    <text evidence="2">Catalyzes the dismutation of two molecules of 6,7-dimethyl-8-ribityllumazine, resulting in the formation of riboflavin and 5-amino-6-(D-ribitylamino)uracil.</text>
</comment>
<comment type="catalytic activity">
    <reaction evidence="1">
        <text>2 6,7-dimethyl-8-(1-D-ribityl)lumazine + H(+) = 5-amino-6-(D-ribitylamino)uracil + riboflavin</text>
        <dbReference type="Rhea" id="RHEA:20772"/>
        <dbReference type="ChEBI" id="CHEBI:15378"/>
        <dbReference type="ChEBI" id="CHEBI:15934"/>
        <dbReference type="ChEBI" id="CHEBI:57986"/>
        <dbReference type="ChEBI" id="CHEBI:58201"/>
        <dbReference type="EC" id="2.5.1.9"/>
    </reaction>
</comment>
<dbReference type="CDD" id="cd00402">
    <property type="entry name" value="Riboflavin_synthase_like"/>
    <property type="match status" value="1"/>
</dbReference>
<dbReference type="PANTHER" id="PTHR21098">
    <property type="entry name" value="RIBOFLAVIN SYNTHASE ALPHA CHAIN"/>
    <property type="match status" value="1"/>
</dbReference>
<evidence type="ECO:0000256" key="1">
    <source>
        <dbReference type="ARBA" id="ARBA00000968"/>
    </source>
</evidence>
<dbReference type="Pfam" id="PF00677">
    <property type="entry name" value="Lum_binding"/>
    <property type="match status" value="2"/>
</dbReference>
<keyword evidence="6" id="KW-0686">Riboflavin biosynthesis</keyword>
<sequence length="219" mass="22424">MFTGIIEGRGTVVRLQTTPDSDSATLVLDTATSGDTIRGLPLGGSLAVNGVCLTAVRIDGTVVEVDVMGETLQRTTTGALAVGATVNLERCVPAGGRLDGHVVQGHVDGVGALLERESQGNWDRLRFSVPAPLSRYIAEKGSIAVDGVSLTVTAVSPAQDARQWFEVGLIPVTLANTGLGGKAVGAQVNLEVDVLAKYAERLLQFAVPAAAAGAGVVLP</sequence>
<feature type="domain" description="Lumazine-binding" evidence="11">
    <location>
        <begin position="102"/>
        <end position="203"/>
    </location>
</feature>
<accession>A0A7Y7IHT2</accession>
<proteinExistence type="predicted"/>
<dbReference type="InterPro" id="IPR026017">
    <property type="entry name" value="Lumazine-bd_dom"/>
</dbReference>
<dbReference type="PANTHER" id="PTHR21098:SF12">
    <property type="entry name" value="RIBOFLAVIN SYNTHASE"/>
    <property type="match status" value="1"/>
</dbReference>
<dbReference type="Proteomes" id="UP000543556">
    <property type="component" value="Unassembled WGS sequence"/>
</dbReference>
<protein>
    <recommendedName>
        <fullName evidence="5 9">Riboflavin synthase</fullName>
        <ecNumber evidence="4 9">2.5.1.9</ecNumber>
    </recommendedName>
</protein>
<dbReference type="NCBIfam" id="TIGR00187">
    <property type="entry name" value="ribE"/>
    <property type="match status" value="1"/>
</dbReference>
<dbReference type="EC" id="2.5.1.9" evidence="4 9"/>
<evidence type="ECO:0000256" key="9">
    <source>
        <dbReference type="NCBIfam" id="TIGR00187"/>
    </source>
</evidence>
<dbReference type="EMBL" id="JAAMFM010000011">
    <property type="protein sequence ID" value="NVM95131.1"/>
    <property type="molecule type" value="Genomic_DNA"/>
</dbReference>
<name>A0A7Y7IHT2_9MICC</name>
<evidence type="ECO:0000256" key="8">
    <source>
        <dbReference type="ARBA" id="ARBA00022737"/>
    </source>
</evidence>
<dbReference type="PROSITE" id="PS51177">
    <property type="entry name" value="LUMAZINE_BIND"/>
    <property type="match status" value="2"/>
</dbReference>
<comment type="caution">
    <text evidence="12">The sequence shown here is derived from an EMBL/GenBank/DDBJ whole genome shotgun (WGS) entry which is preliminary data.</text>
</comment>
<keyword evidence="8" id="KW-0677">Repeat</keyword>
<reference evidence="12 13" key="1">
    <citation type="submission" date="2020-02" db="EMBL/GenBank/DDBJ databases">
        <title>Genome sequence of strain AETb3-4.</title>
        <authorList>
            <person name="Gao J."/>
            <person name="Zhang X."/>
        </authorList>
    </citation>
    <scope>NUCLEOTIDE SEQUENCE [LARGE SCALE GENOMIC DNA]</scope>
    <source>
        <strain evidence="12 13">AETb3-4</strain>
    </source>
</reference>
<dbReference type="GO" id="GO:0009231">
    <property type="term" value="P:riboflavin biosynthetic process"/>
    <property type="evidence" value="ECO:0007669"/>
    <property type="project" value="UniProtKB-KW"/>
</dbReference>
<feature type="domain" description="Lumazine-binding" evidence="11">
    <location>
        <begin position="1"/>
        <end position="101"/>
    </location>
</feature>
<evidence type="ECO:0000256" key="7">
    <source>
        <dbReference type="ARBA" id="ARBA00022679"/>
    </source>
</evidence>
<dbReference type="RefSeq" id="WP_176634853.1">
    <property type="nucleotide sequence ID" value="NZ_JAAMFM010000011.1"/>
</dbReference>
<dbReference type="InterPro" id="IPR001783">
    <property type="entry name" value="Lumazine-bd"/>
</dbReference>
<dbReference type="AlphaFoldDB" id="A0A7Y7IHT2"/>
<organism evidence="12 13">
    <name type="scientific">Arthrobacter wenxiniae</name>
    <dbReference type="NCBI Taxonomy" id="2713570"/>
    <lineage>
        <taxon>Bacteria</taxon>
        <taxon>Bacillati</taxon>
        <taxon>Actinomycetota</taxon>
        <taxon>Actinomycetes</taxon>
        <taxon>Micrococcales</taxon>
        <taxon>Micrococcaceae</taxon>
        <taxon>Arthrobacter</taxon>
    </lineage>
</organism>
<evidence type="ECO:0000313" key="13">
    <source>
        <dbReference type="Proteomes" id="UP000543556"/>
    </source>
</evidence>
<keyword evidence="13" id="KW-1185">Reference proteome</keyword>
<feature type="repeat" description="Lumazine-binding" evidence="10">
    <location>
        <begin position="102"/>
        <end position="203"/>
    </location>
</feature>
<evidence type="ECO:0000259" key="11">
    <source>
        <dbReference type="PROSITE" id="PS51177"/>
    </source>
</evidence>
<comment type="pathway">
    <text evidence="3">Cofactor biosynthesis; riboflavin biosynthesis; riboflavin from 2-hydroxy-3-oxobutyl phosphate and 5-amino-6-(D-ribitylamino)uracil: step 2/2.</text>
</comment>
<evidence type="ECO:0000313" key="12">
    <source>
        <dbReference type="EMBL" id="NVM95131.1"/>
    </source>
</evidence>
<evidence type="ECO:0000256" key="2">
    <source>
        <dbReference type="ARBA" id="ARBA00002803"/>
    </source>
</evidence>
<evidence type="ECO:0000256" key="10">
    <source>
        <dbReference type="PROSITE-ProRule" id="PRU00524"/>
    </source>
</evidence>
<dbReference type="Gene3D" id="2.40.30.20">
    <property type="match status" value="2"/>
</dbReference>
<evidence type="ECO:0000256" key="5">
    <source>
        <dbReference type="ARBA" id="ARBA00013950"/>
    </source>
</evidence>
<evidence type="ECO:0000256" key="3">
    <source>
        <dbReference type="ARBA" id="ARBA00004887"/>
    </source>
</evidence>
<keyword evidence="7 12" id="KW-0808">Transferase</keyword>
<dbReference type="InterPro" id="IPR023366">
    <property type="entry name" value="ATP_synth_asu-like_sf"/>
</dbReference>
<dbReference type="FunFam" id="2.40.30.20:FF:000004">
    <property type="entry name" value="Riboflavin synthase, alpha subunit"/>
    <property type="match status" value="1"/>
</dbReference>
<evidence type="ECO:0000256" key="4">
    <source>
        <dbReference type="ARBA" id="ARBA00012827"/>
    </source>
</evidence>
<feature type="repeat" description="Lumazine-binding" evidence="10">
    <location>
        <begin position="1"/>
        <end position="101"/>
    </location>
</feature>